<dbReference type="EMBL" id="CAJNOQ010003709">
    <property type="protein sequence ID" value="CAF1026022.1"/>
    <property type="molecule type" value="Genomic_DNA"/>
</dbReference>
<organism evidence="2 5">
    <name type="scientific">Didymodactylos carnosus</name>
    <dbReference type="NCBI Taxonomy" id="1234261"/>
    <lineage>
        <taxon>Eukaryota</taxon>
        <taxon>Metazoa</taxon>
        <taxon>Spiralia</taxon>
        <taxon>Gnathifera</taxon>
        <taxon>Rotifera</taxon>
        <taxon>Eurotatoria</taxon>
        <taxon>Bdelloidea</taxon>
        <taxon>Philodinida</taxon>
        <taxon>Philodinidae</taxon>
        <taxon>Didymodactylos</taxon>
    </lineage>
</organism>
<evidence type="ECO:0000313" key="2">
    <source>
        <dbReference type="EMBL" id="CAF1026022.1"/>
    </source>
</evidence>
<evidence type="ECO:0000313" key="4">
    <source>
        <dbReference type="EMBL" id="CAF3797173.1"/>
    </source>
</evidence>
<sequence length="425" mass="48953">MAAAKRWSLKSCDSSSPDMSIDRCHRTFRRRTVSSSSEHANTSHDEQMFMNRTKQHLPGDKWTDDFSTSDDEYQVLCSHRNASRYNLEIILNVTCTNAEQKILQQKQLSANLHQISLMVSDMQNDGSVDKFIEVAVLTVPIDNQYYSSSYLISTVDNKNIRGNTTYLPIIGNKFEDRSYRFLVKYNQDMLKSIGNLTPFRFNKENVEEINNESYGKNCDILSLYGILVCLLRKRRYATMVQASDSHNSGPAQYPVIRKYQTMITQEEYVVLYVAIMIKVNDIPYFHPTKGFLDSTKDTMQLKNPIRILLTKENVKKDGIIELKMAIMNPGASNTTQRSFLPFDTTFSHTTSHKHAHDIYQHHSPSMSSDEEFNVFKTNDPVSKQDLSDYYLACAISHNGKIDWETLSFSSKMTKRLYNPACYKVK</sequence>
<dbReference type="EMBL" id="CAJOBC010003709">
    <property type="protein sequence ID" value="CAF3797173.1"/>
    <property type="molecule type" value="Genomic_DNA"/>
</dbReference>
<protein>
    <submittedName>
        <fullName evidence="2">Uncharacterized protein</fullName>
    </submittedName>
</protein>
<proteinExistence type="predicted"/>
<keyword evidence="5" id="KW-1185">Reference proteome</keyword>
<dbReference type="Proteomes" id="UP000682733">
    <property type="component" value="Unassembled WGS sequence"/>
</dbReference>
<evidence type="ECO:0000313" key="3">
    <source>
        <dbReference type="EMBL" id="CAF3759833.1"/>
    </source>
</evidence>
<dbReference type="Proteomes" id="UP000677228">
    <property type="component" value="Unassembled WGS sequence"/>
</dbReference>
<dbReference type="EMBL" id="CAJNOK010005973">
    <property type="protein sequence ID" value="CAF0989731.1"/>
    <property type="molecule type" value="Genomic_DNA"/>
</dbReference>
<accession>A0A814IQZ0</accession>
<evidence type="ECO:0000313" key="5">
    <source>
        <dbReference type="Proteomes" id="UP000663829"/>
    </source>
</evidence>
<dbReference type="Proteomes" id="UP000663829">
    <property type="component" value="Unassembled WGS sequence"/>
</dbReference>
<reference evidence="2" key="1">
    <citation type="submission" date="2021-02" db="EMBL/GenBank/DDBJ databases">
        <authorList>
            <person name="Nowell W R."/>
        </authorList>
    </citation>
    <scope>NUCLEOTIDE SEQUENCE</scope>
</reference>
<gene>
    <name evidence="2" type="ORF">GPM918_LOCUS15033</name>
    <name evidence="1" type="ORF">OVA965_LOCUS14010</name>
    <name evidence="4" type="ORF">SRO942_LOCUS15033</name>
    <name evidence="3" type="ORF">TMI583_LOCUS14013</name>
</gene>
<dbReference type="AlphaFoldDB" id="A0A814IQZ0"/>
<comment type="caution">
    <text evidence="2">The sequence shown here is derived from an EMBL/GenBank/DDBJ whole genome shotgun (WGS) entry which is preliminary data.</text>
</comment>
<dbReference type="EMBL" id="CAJOBA010005980">
    <property type="protein sequence ID" value="CAF3759833.1"/>
    <property type="molecule type" value="Genomic_DNA"/>
</dbReference>
<dbReference type="Proteomes" id="UP000681722">
    <property type="component" value="Unassembled WGS sequence"/>
</dbReference>
<name>A0A814IQZ0_9BILA</name>
<evidence type="ECO:0000313" key="1">
    <source>
        <dbReference type="EMBL" id="CAF0989731.1"/>
    </source>
</evidence>